<comment type="subcellular location">
    <subcellularLocation>
        <location evidence="1">Cytoplasm</location>
    </subcellularLocation>
</comment>
<dbReference type="PROSITE" id="PS50067">
    <property type="entry name" value="KINESIN_MOTOR_2"/>
    <property type="match status" value="1"/>
</dbReference>
<feature type="compositionally biased region" description="Polar residues" evidence="8">
    <location>
        <begin position="1315"/>
        <end position="1333"/>
    </location>
</feature>
<evidence type="ECO:0000256" key="5">
    <source>
        <dbReference type="ARBA" id="ARBA00023054"/>
    </source>
</evidence>
<feature type="region of interest" description="Disordered" evidence="8">
    <location>
        <begin position="1245"/>
        <end position="1286"/>
    </location>
</feature>
<keyword evidence="11" id="KW-1185">Reference proteome</keyword>
<feature type="domain" description="Kinesin motor" evidence="9">
    <location>
        <begin position="20"/>
        <end position="392"/>
    </location>
</feature>
<evidence type="ECO:0000259" key="9">
    <source>
        <dbReference type="PROSITE" id="PS50067"/>
    </source>
</evidence>
<dbReference type="SMART" id="SM00129">
    <property type="entry name" value="KISc"/>
    <property type="match status" value="1"/>
</dbReference>
<evidence type="ECO:0000256" key="6">
    <source>
        <dbReference type="PROSITE-ProRule" id="PRU00283"/>
    </source>
</evidence>
<feature type="compositionally biased region" description="Polar residues" evidence="8">
    <location>
        <begin position="1347"/>
        <end position="1359"/>
    </location>
</feature>
<comment type="similarity">
    <text evidence="6">Belongs to the TRAFAC class myosin-kinesin ATPase superfamily. Kinesin family.</text>
</comment>
<dbReference type="Gene3D" id="3.40.850.10">
    <property type="entry name" value="Kinesin motor domain"/>
    <property type="match status" value="1"/>
</dbReference>
<feature type="compositionally biased region" description="Basic and acidic residues" evidence="8">
    <location>
        <begin position="547"/>
        <end position="557"/>
    </location>
</feature>
<keyword evidence="4 6" id="KW-0067">ATP-binding</keyword>
<evidence type="ECO:0000256" key="2">
    <source>
        <dbReference type="ARBA" id="ARBA00022490"/>
    </source>
</evidence>
<feature type="region of interest" description="Disordered" evidence="8">
    <location>
        <begin position="532"/>
        <end position="557"/>
    </location>
</feature>
<sequence>MTQLLSTTGGDEGSSSNESSVQVAVRVRPMLSQEAGNTNCVDVLSSNSIDLNVVQLGGGTGPKFTFDEVFPIAANQSAVYTDRVLPLVHSCMEGYNATILAYGQTGSGKTFTIMGPSSSLATSVQDETNAGVIPRAIRKIFTLLNEARDKHNTNDDFQEDKKLEHDDDYHGQPYQFEVRVQFLEVYGEDIRDLLVAQQGSRKLTIRDVGLDEPEVVGATEQVCCSPEEAILCLTRGMYRRVTGATAMNQSSSRSHAMFSLIVEQSIAMPDEDNSDNLNAQTQVQSIRSKFNFVDLAGSERQKRTQAEGLRLKEGIDINQGLLVLGNVISALGDPAKRGKAFVPYRDSKLTRLLKGSLGGNHKTLMIACVSPSRSNMEETLNCLRYANRAKNIQNHAVVNMDATSRLVAGLRSKMQMLASELLKAHDATEFESRIPIEVIESIADGGDGDGYESKKSSLVARNSGSRPKNDALEMELHQLKAENEGYKIQLSTGNFEENDKSDGSKSIQKAFVERSVEYEREIAQLKVELMQQQQASSRSRSHQRSLASRERSESPEMRRLRAQMLGSLSSPQNLDAEVEAEEQAAKEVMTKFLSESGDGMGMVEDGQDTESSEIHQLTENEAALRLEADLHELSTSIDAKEDLIQKLLTTQEKFEAMRQFYEGKLHEMETLLSKSEVETEKLSQELDRLEKGHSSEAELQTKLKEKQEQVAQLRKKQKELTRLTSVATRNESQIGLLRAEVTHMKQKKADLQKQISSERKSHAIEVQSLKKQSMQKERELNKVKRMSDKRAVEAEKAKNIAKTRLEHINQLKSKYKESEKRLRLQTLKRGVMNKAGFDSVMVGRRDSQRRVGRTGFDVDSLRDFFDDKVADVGRKEALAEKLAQEWEEHLELSIRKQELQVADEESEEIMTVDSKIKYKEGRIRQLAAKLGKRRIREDDNHEDDPFLFDNTFRQIVGHSSPTATKAAARVLFGMVVRERRRIATLARTASLLDERVQTAEAASTSKDEAFRAYINEQRLEAASQAQNQQEHILSLMEMVREEPAPSDDTKENSISSNDRSSGNSKLVLLANERISVLESQLDRLNTECDDLGQYRQKEEIARSELMKKSEENKKLAEEIKRLRSTLRKVRDDVTKGEEHKSIPQDEAVVKQHKIVDEISNALRSQPIDQKLHNSLQPGFVEKNGSFDLEYNSDDDDEVPDWAEDIMKDLAVIAEGKMPTSLLDSSEVVDAEAQLEQANVFDRLTNPSRFTGVQKQKRHTAKRPPKHAIKRDSDSEGSGARSRKPIKVTESISKLVVSSDTESVQSNRSVFDRLVSPSNATGTQKNRMQESQRSLRGCSDSVDEHGQGSVTSDITSSSRPPTRIEIVSQDSHRGIHTSISKAQSVQEQLREAETLLDSVLPKDFVTSNVSPKAKREKDLNYETQDVFERLTKTTTQAYALKQNISVVDKLLDSVLDDKKGPPGKPTHRRAASLSGKTDEHDMNQSAHKKRSSSLRKPSTEYKSVFERLHKTPTEAAANRKSHSTRTLTSL</sequence>
<feature type="compositionally biased region" description="Basic and acidic residues" evidence="8">
    <location>
        <begin position="1042"/>
        <end position="1051"/>
    </location>
</feature>
<comment type="caution">
    <text evidence="10">The sequence shown here is derived from an EMBL/GenBank/DDBJ whole genome shotgun (WGS) entry which is preliminary data.</text>
</comment>
<reference evidence="10" key="1">
    <citation type="submission" date="2023-08" db="EMBL/GenBank/DDBJ databases">
        <authorList>
            <person name="Audoor S."/>
            <person name="Bilcke G."/>
        </authorList>
    </citation>
    <scope>NUCLEOTIDE SEQUENCE</scope>
</reference>
<evidence type="ECO:0000313" key="11">
    <source>
        <dbReference type="Proteomes" id="UP001295423"/>
    </source>
</evidence>
<dbReference type="InterPro" id="IPR019821">
    <property type="entry name" value="Kinesin_motor_CS"/>
</dbReference>
<dbReference type="GO" id="GO:0007052">
    <property type="term" value="P:mitotic spindle organization"/>
    <property type="evidence" value="ECO:0007669"/>
    <property type="project" value="TreeGrafter"/>
</dbReference>
<feature type="region of interest" description="Disordered" evidence="8">
    <location>
        <begin position="1"/>
        <end position="21"/>
    </location>
</feature>
<feature type="region of interest" description="Disordered" evidence="8">
    <location>
        <begin position="1042"/>
        <end position="1062"/>
    </location>
</feature>
<gene>
    <name evidence="10" type="ORF">CYCCA115_LOCUS3448</name>
</gene>
<keyword evidence="5 7" id="KW-0175">Coiled coil</keyword>
<organism evidence="10 11">
    <name type="scientific">Cylindrotheca closterium</name>
    <dbReference type="NCBI Taxonomy" id="2856"/>
    <lineage>
        <taxon>Eukaryota</taxon>
        <taxon>Sar</taxon>
        <taxon>Stramenopiles</taxon>
        <taxon>Ochrophyta</taxon>
        <taxon>Bacillariophyta</taxon>
        <taxon>Bacillariophyceae</taxon>
        <taxon>Bacillariophycidae</taxon>
        <taxon>Bacillariales</taxon>
        <taxon>Bacillariaceae</taxon>
        <taxon>Cylindrotheca</taxon>
    </lineage>
</organism>
<dbReference type="PRINTS" id="PR00380">
    <property type="entry name" value="KINESINHEAVY"/>
</dbReference>
<keyword evidence="6" id="KW-0505">Motor protein</keyword>
<dbReference type="GO" id="GO:0003777">
    <property type="term" value="F:microtubule motor activity"/>
    <property type="evidence" value="ECO:0007669"/>
    <property type="project" value="InterPro"/>
</dbReference>
<evidence type="ECO:0000313" key="10">
    <source>
        <dbReference type="EMBL" id="CAJ1933764.1"/>
    </source>
</evidence>
<feature type="compositionally biased region" description="Basic and acidic residues" evidence="8">
    <location>
        <begin position="1496"/>
        <end position="1511"/>
    </location>
</feature>
<dbReference type="Pfam" id="PF00225">
    <property type="entry name" value="Kinesin"/>
    <property type="match status" value="1"/>
</dbReference>
<feature type="compositionally biased region" description="Low complexity" evidence="8">
    <location>
        <begin position="1"/>
        <end position="20"/>
    </location>
</feature>
<dbReference type="PANTHER" id="PTHR47969:SF15">
    <property type="entry name" value="CHROMOSOME-ASSOCIATED KINESIN KIF4A-RELATED"/>
    <property type="match status" value="1"/>
</dbReference>
<dbReference type="GO" id="GO:0005524">
    <property type="term" value="F:ATP binding"/>
    <property type="evidence" value="ECO:0007669"/>
    <property type="project" value="UniProtKB-UniRule"/>
</dbReference>
<dbReference type="GO" id="GO:0007018">
    <property type="term" value="P:microtubule-based movement"/>
    <property type="evidence" value="ECO:0007669"/>
    <property type="project" value="InterPro"/>
</dbReference>
<dbReference type="SUPFAM" id="SSF52540">
    <property type="entry name" value="P-loop containing nucleoside triphosphate hydrolases"/>
    <property type="match status" value="1"/>
</dbReference>
<accession>A0AAD2CJF8</accession>
<keyword evidence="2" id="KW-0963">Cytoplasm</keyword>
<dbReference type="GO" id="GO:0008017">
    <property type="term" value="F:microtubule binding"/>
    <property type="evidence" value="ECO:0007669"/>
    <property type="project" value="InterPro"/>
</dbReference>
<dbReference type="Pfam" id="PF25764">
    <property type="entry name" value="KIF21A_4th"/>
    <property type="match status" value="1"/>
</dbReference>
<feature type="binding site" evidence="6">
    <location>
        <begin position="103"/>
        <end position="110"/>
    </location>
    <ligand>
        <name>ATP</name>
        <dbReference type="ChEBI" id="CHEBI:30616"/>
    </ligand>
</feature>
<feature type="compositionally biased region" description="Basic residues" evidence="8">
    <location>
        <begin position="1254"/>
        <end position="1268"/>
    </location>
</feature>
<dbReference type="EMBL" id="CAKOGP040000302">
    <property type="protein sequence ID" value="CAJ1933764.1"/>
    <property type="molecule type" value="Genomic_DNA"/>
</dbReference>
<proteinExistence type="inferred from homology"/>
<dbReference type="GO" id="GO:0005875">
    <property type="term" value="C:microtubule associated complex"/>
    <property type="evidence" value="ECO:0007669"/>
    <property type="project" value="TreeGrafter"/>
</dbReference>
<name>A0AAD2CJF8_9STRA</name>
<feature type="compositionally biased region" description="Basic and acidic residues" evidence="8">
    <location>
        <begin position="774"/>
        <end position="791"/>
    </location>
</feature>
<dbReference type="PROSITE" id="PS00411">
    <property type="entry name" value="KINESIN_MOTOR_1"/>
    <property type="match status" value="1"/>
</dbReference>
<feature type="region of interest" description="Disordered" evidence="8">
    <location>
        <begin position="1305"/>
        <end position="1361"/>
    </location>
</feature>
<feature type="coiled-coil region" evidence="7">
    <location>
        <begin position="1067"/>
        <end position="1132"/>
    </location>
</feature>
<protein>
    <recommendedName>
        <fullName evidence="9">Kinesin motor domain-containing protein</fullName>
    </recommendedName>
</protein>
<feature type="region of interest" description="Disordered" evidence="8">
    <location>
        <begin position="769"/>
        <end position="791"/>
    </location>
</feature>
<dbReference type="InterPro" id="IPR027640">
    <property type="entry name" value="Kinesin-like_fam"/>
</dbReference>
<feature type="region of interest" description="Disordered" evidence="8">
    <location>
        <begin position="1455"/>
        <end position="1529"/>
    </location>
</feature>
<dbReference type="InterPro" id="IPR036961">
    <property type="entry name" value="Kinesin_motor_dom_sf"/>
</dbReference>
<evidence type="ECO:0000256" key="7">
    <source>
        <dbReference type="SAM" id="Coils"/>
    </source>
</evidence>
<dbReference type="PANTHER" id="PTHR47969">
    <property type="entry name" value="CHROMOSOME-ASSOCIATED KINESIN KIF4A-RELATED"/>
    <property type="match status" value="1"/>
</dbReference>
<evidence type="ECO:0000256" key="4">
    <source>
        <dbReference type="ARBA" id="ARBA00022840"/>
    </source>
</evidence>
<evidence type="ECO:0000256" key="1">
    <source>
        <dbReference type="ARBA" id="ARBA00004496"/>
    </source>
</evidence>
<keyword evidence="3 6" id="KW-0547">Nucleotide-binding</keyword>
<evidence type="ECO:0000256" key="8">
    <source>
        <dbReference type="SAM" id="MobiDB-lite"/>
    </source>
</evidence>
<dbReference type="InterPro" id="IPR001752">
    <property type="entry name" value="Kinesin_motor_dom"/>
</dbReference>
<dbReference type="GO" id="GO:0051231">
    <property type="term" value="P:spindle elongation"/>
    <property type="evidence" value="ECO:0007669"/>
    <property type="project" value="TreeGrafter"/>
</dbReference>
<evidence type="ECO:0000256" key="3">
    <source>
        <dbReference type="ARBA" id="ARBA00022741"/>
    </source>
</evidence>
<dbReference type="InterPro" id="IPR027417">
    <property type="entry name" value="P-loop_NTPase"/>
</dbReference>
<dbReference type="Proteomes" id="UP001295423">
    <property type="component" value="Unassembled WGS sequence"/>
</dbReference>
<dbReference type="GO" id="GO:0005737">
    <property type="term" value="C:cytoplasm"/>
    <property type="evidence" value="ECO:0007669"/>
    <property type="project" value="UniProtKB-SubCell"/>
</dbReference>
<feature type="compositionally biased region" description="Low complexity" evidence="8">
    <location>
        <begin position="1052"/>
        <end position="1062"/>
    </location>
</feature>